<keyword evidence="3" id="KW-1185">Reference proteome</keyword>
<evidence type="ECO:0000313" key="3">
    <source>
        <dbReference type="Proteomes" id="UP001642360"/>
    </source>
</evidence>
<evidence type="ECO:0000256" key="1">
    <source>
        <dbReference type="SAM" id="MobiDB-lite"/>
    </source>
</evidence>
<dbReference type="EMBL" id="CAUOFW020001980">
    <property type="protein sequence ID" value="CAK9150090.1"/>
    <property type="molecule type" value="Genomic_DNA"/>
</dbReference>
<feature type="region of interest" description="Disordered" evidence="1">
    <location>
        <begin position="64"/>
        <end position="120"/>
    </location>
</feature>
<protein>
    <submittedName>
        <fullName evidence="2">Uncharacterized protein</fullName>
    </submittedName>
</protein>
<organism evidence="2 3">
    <name type="scientific">Ilex paraguariensis</name>
    <name type="common">yerba mate</name>
    <dbReference type="NCBI Taxonomy" id="185542"/>
    <lineage>
        <taxon>Eukaryota</taxon>
        <taxon>Viridiplantae</taxon>
        <taxon>Streptophyta</taxon>
        <taxon>Embryophyta</taxon>
        <taxon>Tracheophyta</taxon>
        <taxon>Spermatophyta</taxon>
        <taxon>Magnoliopsida</taxon>
        <taxon>eudicotyledons</taxon>
        <taxon>Gunneridae</taxon>
        <taxon>Pentapetalae</taxon>
        <taxon>asterids</taxon>
        <taxon>campanulids</taxon>
        <taxon>Aquifoliales</taxon>
        <taxon>Aquifoliaceae</taxon>
        <taxon>Ilex</taxon>
    </lineage>
</organism>
<gene>
    <name evidence="2" type="ORF">ILEXP_LOCUS18202</name>
</gene>
<comment type="caution">
    <text evidence="2">The sequence shown here is derived from an EMBL/GenBank/DDBJ whole genome shotgun (WGS) entry which is preliminary data.</text>
</comment>
<reference evidence="2 3" key="1">
    <citation type="submission" date="2024-02" db="EMBL/GenBank/DDBJ databases">
        <authorList>
            <person name="Vignale AGUSTIN F."/>
            <person name="Sosa J E."/>
            <person name="Modenutti C."/>
        </authorList>
    </citation>
    <scope>NUCLEOTIDE SEQUENCE [LARGE SCALE GENOMIC DNA]</scope>
</reference>
<proteinExistence type="predicted"/>
<feature type="compositionally biased region" description="Basic and acidic residues" evidence="1">
    <location>
        <begin position="78"/>
        <end position="89"/>
    </location>
</feature>
<dbReference type="AlphaFoldDB" id="A0ABC8S2T4"/>
<evidence type="ECO:0000313" key="2">
    <source>
        <dbReference type="EMBL" id="CAK9150090.1"/>
    </source>
</evidence>
<accession>A0ABC8S2T4</accession>
<name>A0ABC8S2T4_9AQUA</name>
<sequence>MGEQEHDIVVNLHNSIFTINKVNPDRYCYMDKISNVVEITNVFMGDSSSKVMIAIIVDRPNGIGEESNVDDIEPNVENNDRDANTHEVDCVNGDGHAGGGGENDDMDANKHDVDDVNDDNVYSFSSKDDEWIVDGDDAPDVSYEHNDDTMCVLGVMTPF</sequence>
<dbReference type="Proteomes" id="UP001642360">
    <property type="component" value="Unassembled WGS sequence"/>
</dbReference>